<dbReference type="Proteomes" id="UP000196521">
    <property type="component" value="Unassembled WGS sequence"/>
</dbReference>
<dbReference type="EMBL" id="CZCZ02000007">
    <property type="protein sequence ID" value="CAC5340980.1"/>
    <property type="molecule type" value="Genomic_DNA"/>
</dbReference>
<proteinExistence type="predicted"/>
<keyword evidence="2" id="KW-1185">Reference proteome</keyword>
<dbReference type="RefSeq" id="WP_026797396.1">
    <property type="nucleotide sequence ID" value="NZ_LR812491.1"/>
</dbReference>
<name>A0A6J7ZHQ8_PLARU</name>
<accession>A0A6J7ZHQ8</accession>
<reference evidence="1" key="1">
    <citation type="submission" date="2020-05" db="EMBL/GenBank/DDBJ databases">
        <authorList>
            <consortium name="Genoscope - CEA"/>
            <person name="William W."/>
        </authorList>
    </citation>
    <scope>NUCLEOTIDE SEQUENCE [LARGE SCALE GENOMIC DNA]</scope>
    <source>
        <strain evidence="1">PCC 7821</strain>
    </source>
</reference>
<gene>
    <name evidence="1" type="ORF">PLAN_120196</name>
</gene>
<sequence>MSLSSEIEEFRRMISRIVESLEDVNTSSRKVPETVQAELSRKFSSLSDGCEEVSSELRTAIEMLEGIKSRWG</sequence>
<comment type="caution">
    <text evidence="1">The sequence shown here is derived from an EMBL/GenBank/DDBJ whole genome shotgun (WGS) entry which is preliminary data.</text>
</comment>
<dbReference type="AlphaFoldDB" id="A0A6J7ZHQ8"/>
<evidence type="ECO:0000313" key="2">
    <source>
        <dbReference type="Proteomes" id="UP000196521"/>
    </source>
</evidence>
<organism evidence="1 2">
    <name type="scientific">Planktothrix rubescens CCAP 1459/22</name>
    <dbReference type="NCBI Taxonomy" id="329571"/>
    <lineage>
        <taxon>Bacteria</taxon>
        <taxon>Bacillati</taxon>
        <taxon>Cyanobacteriota</taxon>
        <taxon>Cyanophyceae</taxon>
        <taxon>Oscillatoriophycideae</taxon>
        <taxon>Oscillatoriales</taxon>
        <taxon>Microcoleaceae</taxon>
        <taxon>Planktothrix</taxon>
    </lineage>
</organism>
<protein>
    <submittedName>
        <fullName evidence="1">Uncharacterized protein</fullName>
    </submittedName>
</protein>
<evidence type="ECO:0000313" key="1">
    <source>
        <dbReference type="EMBL" id="CAC5340980.1"/>
    </source>
</evidence>